<dbReference type="InterPro" id="IPR011989">
    <property type="entry name" value="ARM-like"/>
</dbReference>
<proteinExistence type="inferred from homology"/>
<feature type="region of interest" description="Disordered" evidence="2">
    <location>
        <begin position="1"/>
        <end position="90"/>
    </location>
</feature>
<feature type="compositionally biased region" description="Low complexity" evidence="2">
    <location>
        <begin position="34"/>
        <end position="47"/>
    </location>
</feature>
<evidence type="ECO:0000256" key="1">
    <source>
        <dbReference type="ARBA" id="ARBA00009745"/>
    </source>
</evidence>
<gene>
    <name evidence="3" type="primary">Ppp2r5d</name>
    <name evidence="3" type="ORF">LEILUT_R01772</name>
</gene>
<evidence type="ECO:0000313" key="3">
    <source>
        <dbReference type="EMBL" id="NXP36041.1"/>
    </source>
</evidence>
<reference evidence="3 4" key="1">
    <citation type="submission" date="2019-09" db="EMBL/GenBank/DDBJ databases">
        <title>Bird 10,000 Genomes (B10K) Project - Family phase.</title>
        <authorList>
            <person name="Zhang G."/>
        </authorList>
    </citation>
    <scope>NUCLEOTIDE SEQUENCE [LARGE SCALE GENOMIC DNA]</scope>
    <source>
        <strain evidence="3">B10K-DU-002-43</strain>
        <tissue evidence="3">Muscle</tissue>
    </source>
</reference>
<dbReference type="GO" id="GO:0005829">
    <property type="term" value="C:cytosol"/>
    <property type="evidence" value="ECO:0007669"/>
    <property type="project" value="TreeGrafter"/>
</dbReference>
<dbReference type="GO" id="GO:0005634">
    <property type="term" value="C:nucleus"/>
    <property type="evidence" value="ECO:0007669"/>
    <property type="project" value="TreeGrafter"/>
</dbReference>
<name>A0A7L1ZMK4_LEILU</name>
<dbReference type="GO" id="GO:0000159">
    <property type="term" value="C:protein phosphatase type 2A complex"/>
    <property type="evidence" value="ECO:0007669"/>
    <property type="project" value="InterPro"/>
</dbReference>
<comment type="caution">
    <text evidence="3">The sequence shown here is derived from an EMBL/GenBank/DDBJ whole genome shotgun (WGS) entry which is preliminary data.</text>
</comment>
<comment type="similarity">
    <text evidence="1">Belongs to the phosphatase 2A regulatory subunit B56 family.</text>
</comment>
<dbReference type="EMBL" id="VXBY01001012">
    <property type="protein sequence ID" value="NXP36041.1"/>
    <property type="molecule type" value="Genomic_DNA"/>
</dbReference>
<feature type="compositionally biased region" description="Low complexity" evidence="2">
    <location>
        <begin position="1"/>
        <end position="23"/>
    </location>
</feature>
<protein>
    <submittedName>
        <fullName evidence="3">2A5D phosphatase</fullName>
    </submittedName>
</protein>
<dbReference type="PANTHER" id="PTHR10257">
    <property type="entry name" value="SERINE/THREONINE PROTEIN PHOSPHATASE 2A PP2A REGULATORY SUBUNIT B"/>
    <property type="match status" value="1"/>
</dbReference>
<accession>A0A7L1ZMK4</accession>
<dbReference type="GO" id="GO:0072542">
    <property type="term" value="F:protein phosphatase activator activity"/>
    <property type="evidence" value="ECO:0007669"/>
    <property type="project" value="TreeGrafter"/>
</dbReference>
<dbReference type="InterPro" id="IPR002554">
    <property type="entry name" value="PP2A_B56"/>
</dbReference>
<keyword evidence="4" id="KW-1185">Reference proteome</keyword>
<evidence type="ECO:0000256" key="2">
    <source>
        <dbReference type="SAM" id="MobiDB-lite"/>
    </source>
</evidence>
<feature type="non-terminal residue" evidence="3">
    <location>
        <position position="1"/>
    </location>
</feature>
<dbReference type="Proteomes" id="UP000524007">
    <property type="component" value="Unassembled WGS sequence"/>
</dbReference>
<dbReference type="GO" id="GO:0007165">
    <property type="term" value="P:signal transduction"/>
    <property type="evidence" value="ECO:0007669"/>
    <property type="project" value="InterPro"/>
</dbReference>
<dbReference type="SUPFAM" id="SSF48371">
    <property type="entry name" value="ARM repeat"/>
    <property type="match status" value="1"/>
</dbReference>
<organism evidence="3 4">
    <name type="scientific">Leiothrix lutea</name>
    <name type="common">Red-billed leiothrix</name>
    <name type="synonym">Sylvia lutea</name>
    <dbReference type="NCBI Taxonomy" id="36275"/>
    <lineage>
        <taxon>Eukaryota</taxon>
        <taxon>Metazoa</taxon>
        <taxon>Chordata</taxon>
        <taxon>Craniata</taxon>
        <taxon>Vertebrata</taxon>
        <taxon>Euteleostomi</taxon>
        <taxon>Archelosauria</taxon>
        <taxon>Archosauria</taxon>
        <taxon>Dinosauria</taxon>
        <taxon>Saurischia</taxon>
        <taxon>Theropoda</taxon>
        <taxon>Coelurosauria</taxon>
        <taxon>Aves</taxon>
        <taxon>Neognathae</taxon>
        <taxon>Neoaves</taxon>
        <taxon>Telluraves</taxon>
        <taxon>Australaves</taxon>
        <taxon>Passeriformes</taxon>
        <taxon>Sylvioidea</taxon>
        <taxon>Leiothrichidae</taxon>
        <taxon>Leiothrix</taxon>
    </lineage>
</organism>
<sequence length="597" mass="68571">QESPKSTKSTTKPGSGSSSSSSGKDGGAENSEEAQQQAQQQPQQQPPSNKRPSNSAPPPTQLNKIKYSGGPQIVKKERRHSSSRFNLSKNRELQKLPALKDAPPHEREELFIQKLRQCCVLFDFISDPLSDLKFKEVKRAGLNEMVEYITHNRDVVTEAIYPEAVIMVGHGASLCVPVCAKGAGSCGRRRGEGSVREECDPSPTHSLPTHLQKEKCLVYEFFLRFLESPDFQPNVAKKYIDQKFVLSLLDLFDSEDPRERDFLKTILHRIYGKFLGLRAYVRRQINNIFYRFIYETEHHNGIAELLEILGSIINGFALPLKEEHKMFLIRVLLPLHKVKSLSVYHPQLAYCVVQFLEKDSSLTEPVIVGLLKFWPKTHSPKEVMFLNELEEILDVIEPSEFVKVMEPLFRQLAKCVSSPHFQVVQQGCISPPYSNRAGRDTELNLLNLIFCLWVRTIHGLIYNALKLFMEMNQKLFDDCTQQYKAEKQKGRFRMKEREEMWQKIEELARLNPQYPMYYAPLPLPSVCCMETETPTAEDIQLLKKTVETEAVQMLKDIKKDKVLLRRKSELPQDVYTIKALEAHKRAEEFLTSSQEAL</sequence>
<dbReference type="InterPro" id="IPR016024">
    <property type="entry name" value="ARM-type_fold"/>
</dbReference>
<dbReference type="AlphaFoldDB" id="A0A7L1ZMK4"/>
<dbReference type="FunFam" id="1.25.10.10:FF:000353">
    <property type="entry name" value="Serine/threonine-protein phosphatase 2A 56 kDa regulatory subunit"/>
    <property type="match status" value="1"/>
</dbReference>
<dbReference type="PIRSF" id="PIRSF028043">
    <property type="entry name" value="PP2A_B56"/>
    <property type="match status" value="1"/>
</dbReference>
<dbReference type="Gene3D" id="1.25.10.10">
    <property type="entry name" value="Leucine-rich Repeat Variant"/>
    <property type="match status" value="1"/>
</dbReference>
<evidence type="ECO:0000313" key="4">
    <source>
        <dbReference type="Proteomes" id="UP000524007"/>
    </source>
</evidence>
<feature type="non-terminal residue" evidence="3">
    <location>
        <position position="597"/>
    </location>
</feature>
<dbReference type="PANTHER" id="PTHR10257:SF89">
    <property type="entry name" value="SERINE_THREONINE-PROTEIN PHOSPHATASE 2A 56 KDA REGULATORY SUBUNIT DELTA ISOFORM"/>
    <property type="match status" value="1"/>
</dbReference>
<dbReference type="Pfam" id="PF01603">
    <property type="entry name" value="B56"/>
    <property type="match status" value="2"/>
</dbReference>